<gene>
    <name evidence="2" type="ORF">B9G39_04645</name>
</gene>
<dbReference type="Gene3D" id="3.40.50.2300">
    <property type="match status" value="2"/>
</dbReference>
<proteinExistence type="predicted"/>
<dbReference type="RefSeq" id="WP_094786246.1">
    <property type="nucleotide sequence ID" value="NZ_NDXW01000001.1"/>
</dbReference>
<dbReference type="PANTHER" id="PTHR35271:SF1">
    <property type="entry name" value="ABC TRANSPORTER, SUBSTRATE-BINDING LIPOPROTEIN"/>
    <property type="match status" value="1"/>
</dbReference>
<evidence type="ECO:0008006" key="4">
    <source>
        <dbReference type="Google" id="ProtNLM"/>
    </source>
</evidence>
<evidence type="ECO:0000256" key="1">
    <source>
        <dbReference type="SAM" id="SignalP"/>
    </source>
</evidence>
<keyword evidence="3" id="KW-1185">Reference proteome</keyword>
<reference evidence="2 3" key="1">
    <citation type="submission" date="2017-04" db="EMBL/GenBank/DDBJ databases">
        <title>Draft genome sequence of Zooshikella ganghwensis VG4 isolated from Red Sea sediments.</title>
        <authorList>
            <person name="Rehman Z."/>
            <person name="Alam I."/>
            <person name="Kamau A."/>
            <person name="Bajic V."/>
            <person name="Leiknes T."/>
        </authorList>
    </citation>
    <scope>NUCLEOTIDE SEQUENCE [LARGE SCALE GENOMIC DNA]</scope>
    <source>
        <strain evidence="2 3">VG4</strain>
    </source>
</reference>
<dbReference type="Proteomes" id="UP000257039">
    <property type="component" value="Unassembled WGS sequence"/>
</dbReference>
<dbReference type="AlphaFoldDB" id="A0A4P9VHX9"/>
<evidence type="ECO:0000313" key="3">
    <source>
        <dbReference type="Proteomes" id="UP000257039"/>
    </source>
</evidence>
<keyword evidence="1" id="KW-0732">Signal</keyword>
<feature type="chain" id="PRO_5020689952" description="ABC transporter substrate-binding protein" evidence="1">
    <location>
        <begin position="23"/>
        <end position="202"/>
    </location>
</feature>
<protein>
    <recommendedName>
        <fullName evidence="4">ABC transporter substrate-binding protein</fullName>
    </recommendedName>
</protein>
<evidence type="ECO:0000313" key="2">
    <source>
        <dbReference type="EMBL" id="RDH42795.1"/>
    </source>
</evidence>
<sequence>MKQRMKLLLLGMLIYCSTYALAANKILLIESYHADYPWDISYVEGLRSVFESKEISLLRFQMDTKRVPSAEYQQKADEAWAYYQQVQPDLVILGDDNALKFLAEKFSQTNTPVVYLGINSNPNKLGITKYKNITGILERPLFKKSIAQVKEILPNAKKLLILFDNGTTSTQALEDEFKGKKTGAISGIKIDIHQIGMGAALF</sequence>
<accession>A0A4P9VHX9</accession>
<feature type="signal peptide" evidence="1">
    <location>
        <begin position="1"/>
        <end position="22"/>
    </location>
</feature>
<comment type="caution">
    <text evidence="2">The sequence shown here is derived from an EMBL/GenBank/DDBJ whole genome shotgun (WGS) entry which is preliminary data.</text>
</comment>
<name>A0A4P9VHX9_9GAMM</name>
<dbReference type="PANTHER" id="PTHR35271">
    <property type="entry name" value="ABC TRANSPORTER, SUBSTRATE-BINDING LIPOPROTEIN-RELATED"/>
    <property type="match status" value="1"/>
</dbReference>
<dbReference type="InterPro" id="IPR007487">
    <property type="entry name" value="ABC_transpt-TYRBP-like"/>
</dbReference>
<dbReference type="EMBL" id="NDXW01000001">
    <property type="protein sequence ID" value="RDH42795.1"/>
    <property type="molecule type" value="Genomic_DNA"/>
</dbReference>
<organism evidence="2 3">
    <name type="scientific">Zooshikella ganghwensis</name>
    <dbReference type="NCBI Taxonomy" id="202772"/>
    <lineage>
        <taxon>Bacteria</taxon>
        <taxon>Pseudomonadati</taxon>
        <taxon>Pseudomonadota</taxon>
        <taxon>Gammaproteobacteria</taxon>
        <taxon>Oceanospirillales</taxon>
        <taxon>Zooshikellaceae</taxon>
        <taxon>Zooshikella</taxon>
    </lineage>
</organism>